<dbReference type="InterPro" id="IPR002938">
    <property type="entry name" value="FAD-bd"/>
</dbReference>
<accession>A0A0D2CXV2</accession>
<sequence>MEVLRDAALEDKALSVATSGEYMMHTTWQCSLAGEEIARLYSWGNDHQQKGDYQRASPCSMTDVPQSVLEPILVEAATESGAEFRFNTEFVAQEPIDGGRIRATVRNRASGDKFHVLSRYLLGCDGARSAVFASTGIPIIGKQLNNAFNVHIESDLSNYFKARPGGLS</sequence>
<proteinExistence type="predicted"/>
<dbReference type="EMBL" id="KN847392">
    <property type="protein sequence ID" value="KIW35903.1"/>
    <property type="molecule type" value="Genomic_DNA"/>
</dbReference>
<evidence type="ECO:0000259" key="4">
    <source>
        <dbReference type="Pfam" id="PF01494"/>
    </source>
</evidence>
<evidence type="ECO:0000313" key="5">
    <source>
        <dbReference type="EMBL" id="KIW35903.1"/>
    </source>
</evidence>
<dbReference type="AlphaFoldDB" id="A0A0D2CXV2"/>
<dbReference type="STRING" id="215243.A0A0D2CXV2"/>
<dbReference type="SUPFAM" id="SSF51905">
    <property type="entry name" value="FAD/NAD(P)-binding domain"/>
    <property type="match status" value="1"/>
</dbReference>
<evidence type="ECO:0000256" key="2">
    <source>
        <dbReference type="ARBA" id="ARBA00022827"/>
    </source>
</evidence>
<evidence type="ECO:0000256" key="3">
    <source>
        <dbReference type="ARBA" id="ARBA00023002"/>
    </source>
</evidence>
<dbReference type="GeneID" id="27363849"/>
<keyword evidence="3" id="KW-0560">Oxidoreductase</keyword>
<dbReference type="Proteomes" id="UP000053342">
    <property type="component" value="Unassembled WGS sequence"/>
</dbReference>
<evidence type="ECO:0000256" key="1">
    <source>
        <dbReference type="ARBA" id="ARBA00022630"/>
    </source>
</evidence>
<dbReference type="InterPro" id="IPR036188">
    <property type="entry name" value="FAD/NAD-bd_sf"/>
</dbReference>
<reference evidence="5 6" key="1">
    <citation type="submission" date="2015-01" db="EMBL/GenBank/DDBJ databases">
        <title>The Genome Sequence of Exophiala oligosperma CBS72588.</title>
        <authorList>
            <consortium name="The Broad Institute Genomics Platform"/>
            <person name="Cuomo C."/>
            <person name="de Hoog S."/>
            <person name="Gorbushina A."/>
            <person name="Stielow B."/>
            <person name="Teixiera M."/>
            <person name="Abouelleil A."/>
            <person name="Chapman S.B."/>
            <person name="Priest M."/>
            <person name="Young S.K."/>
            <person name="Wortman J."/>
            <person name="Nusbaum C."/>
            <person name="Birren B."/>
        </authorList>
    </citation>
    <scope>NUCLEOTIDE SEQUENCE [LARGE SCALE GENOMIC DNA]</scope>
    <source>
        <strain evidence="5 6">CBS 72588</strain>
    </source>
</reference>
<dbReference type="PANTHER" id="PTHR43004:SF8">
    <property type="entry name" value="FAD-BINDING DOMAIN-CONTAINING PROTEIN-RELATED"/>
    <property type="match status" value="1"/>
</dbReference>
<dbReference type="VEuPathDB" id="FungiDB:PV06_11775"/>
<keyword evidence="2" id="KW-0274">FAD</keyword>
<dbReference type="GO" id="GO:0016709">
    <property type="term" value="F:oxidoreductase activity, acting on paired donors, with incorporation or reduction of molecular oxygen, NAD(P)H as one donor, and incorporation of one atom of oxygen"/>
    <property type="evidence" value="ECO:0007669"/>
    <property type="project" value="UniProtKB-ARBA"/>
</dbReference>
<protein>
    <recommendedName>
        <fullName evidence="4">FAD-binding domain-containing protein</fullName>
    </recommendedName>
</protein>
<keyword evidence="6" id="KW-1185">Reference proteome</keyword>
<dbReference type="Pfam" id="PF01494">
    <property type="entry name" value="FAD_binding_3"/>
    <property type="match status" value="1"/>
</dbReference>
<dbReference type="GO" id="GO:0071949">
    <property type="term" value="F:FAD binding"/>
    <property type="evidence" value="ECO:0007669"/>
    <property type="project" value="InterPro"/>
</dbReference>
<dbReference type="HOGENOM" id="CLU_1586492_0_0_1"/>
<organism evidence="5 6">
    <name type="scientific">Exophiala oligosperma</name>
    <dbReference type="NCBI Taxonomy" id="215243"/>
    <lineage>
        <taxon>Eukaryota</taxon>
        <taxon>Fungi</taxon>
        <taxon>Dikarya</taxon>
        <taxon>Ascomycota</taxon>
        <taxon>Pezizomycotina</taxon>
        <taxon>Eurotiomycetes</taxon>
        <taxon>Chaetothyriomycetidae</taxon>
        <taxon>Chaetothyriales</taxon>
        <taxon>Herpotrichiellaceae</taxon>
        <taxon>Exophiala</taxon>
    </lineage>
</organism>
<evidence type="ECO:0000313" key="6">
    <source>
        <dbReference type="Proteomes" id="UP000053342"/>
    </source>
</evidence>
<dbReference type="RefSeq" id="XP_016256119.1">
    <property type="nucleotide sequence ID" value="XM_016413503.1"/>
</dbReference>
<dbReference type="Gene3D" id="3.50.50.60">
    <property type="entry name" value="FAD/NAD(P)-binding domain"/>
    <property type="match status" value="1"/>
</dbReference>
<gene>
    <name evidence="5" type="ORF">PV06_11775</name>
</gene>
<feature type="domain" description="FAD-binding" evidence="4">
    <location>
        <begin position="1"/>
        <end position="160"/>
    </location>
</feature>
<dbReference type="OrthoDB" id="2690153at2759"/>
<dbReference type="InterPro" id="IPR050641">
    <property type="entry name" value="RIFMO-like"/>
</dbReference>
<name>A0A0D2CXV2_9EURO</name>
<dbReference type="Gene3D" id="3.30.9.10">
    <property type="entry name" value="D-Amino Acid Oxidase, subunit A, domain 2"/>
    <property type="match status" value="1"/>
</dbReference>
<dbReference type="PANTHER" id="PTHR43004">
    <property type="entry name" value="TRK SYSTEM POTASSIUM UPTAKE PROTEIN"/>
    <property type="match status" value="1"/>
</dbReference>
<keyword evidence="1" id="KW-0285">Flavoprotein</keyword>